<dbReference type="GO" id="GO:0008654">
    <property type="term" value="P:phospholipid biosynthetic process"/>
    <property type="evidence" value="ECO:0007669"/>
    <property type="project" value="UniProtKB-UniRule"/>
</dbReference>
<evidence type="ECO:0000256" key="3">
    <source>
        <dbReference type="ARBA" id="ARBA00022793"/>
    </source>
</evidence>
<sequence length="222" mass="24698">MFVKGTLKKAGILLTLAVLPFLFGYVIISFIMFSMIAFLMQFFRDPNREIPSNGGLIVAPADGRVLKGKIDRVKTVHYEDPLMEYILSPGGKGILISTFMSPFDVHVNRAPISGTIVKTQHYSGKFKIAMRNVLTENEKNLIVIDSEYGKVGVIQIAGFVARRIVQYVEVGDQVKTGDRLGMIRFGSRVDLIIPYENTELMVTEGKKPTAGETIIAQMHKKS</sequence>
<dbReference type="GO" id="GO:0004609">
    <property type="term" value="F:phosphatidylserine decarboxylase activity"/>
    <property type="evidence" value="ECO:0007669"/>
    <property type="project" value="InterPro"/>
</dbReference>
<dbReference type="PATRIC" id="fig|1204725.3.peg.849"/>
<evidence type="ECO:0000256" key="12">
    <source>
        <dbReference type="SAM" id="Phobius"/>
    </source>
</evidence>
<evidence type="ECO:0000256" key="8">
    <source>
        <dbReference type="ARBA" id="ARBA00023239"/>
    </source>
</evidence>
<gene>
    <name evidence="11" type="primary">asd</name>
    <name evidence="13" type="ORF">A994_04235</name>
</gene>
<keyword evidence="5 11" id="KW-0472">Membrane</keyword>
<feature type="chain" id="PRO_5023538662" description="Archaetidylserine decarboxylase beta chain" evidence="11">
    <location>
        <begin position="1"/>
        <end position="186"/>
    </location>
</feature>
<reference evidence="13 14" key="1">
    <citation type="journal article" date="2012" name="J. Bacteriol.">
        <title>Draft genome sequence of Methanobacterium formicicum DSM 3637, an archaebacterium isolated from the methane producer amoeba Pelomyxa palustris.</title>
        <authorList>
            <person name="Gutierrez G."/>
        </authorList>
    </citation>
    <scope>NUCLEOTIDE SEQUENCE [LARGE SCALE GENOMIC DNA]</scope>
    <source>
        <strain evidence="14">DSM 3637 / PP1</strain>
    </source>
</reference>
<feature type="transmembrane region" description="Helical" evidence="12">
    <location>
        <begin position="12"/>
        <end position="43"/>
    </location>
</feature>
<keyword evidence="10 11" id="KW-0670">Pyruvate</keyword>
<keyword evidence="6 11" id="KW-0865">Zymogen</keyword>
<protein>
    <recommendedName>
        <fullName evidence="11">Putative archaetidylserine decarboxylase proenzyme</fullName>
        <ecNumber evidence="11">4.1.1.-</ecNumber>
    </recommendedName>
    <component>
        <recommendedName>
            <fullName evidence="11">Archaetidylserine decarboxylase alpha chain</fullName>
        </recommendedName>
    </component>
    <component>
        <recommendedName>
            <fullName evidence="11">Archaetidylserine decarboxylase beta chain</fullName>
        </recommendedName>
    </component>
</protein>
<evidence type="ECO:0000256" key="1">
    <source>
        <dbReference type="ARBA" id="ARBA00022475"/>
    </source>
</evidence>
<evidence type="ECO:0000256" key="2">
    <source>
        <dbReference type="ARBA" id="ARBA00022516"/>
    </source>
</evidence>
<dbReference type="AlphaFoldDB" id="K2R0R5"/>
<keyword evidence="2 11" id="KW-0444">Lipid biosynthesis</keyword>
<comment type="caution">
    <text evidence="13">The sequence shown here is derived from an EMBL/GenBank/DDBJ whole genome shotgun (WGS) entry which is preliminary data.</text>
</comment>
<comment type="function">
    <text evidence="11">Catalyzes the formation of archaetidylethanolamine (PtdEtn) from archaetidylserine (PtdSer).</text>
</comment>
<evidence type="ECO:0000256" key="4">
    <source>
        <dbReference type="ARBA" id="ARBA00023098"/>
    </source>
</evidence>
<feature type="modified residue" description="Pyruvic acid (Ser); by autocatalysis" evidence="11">
    <location>
        <position position="187"/>
    </location>
</feature>
<evidence type="ECO:0000256" key="6">
    <source>
        <dbReference type="ARBA" id="ARBA00023145"/>
    </source>
</evidence>
<proteinExistence type="inferred from homology"/>
<comment type="PTM">
    <text evidence="11">Is synthesized initially as an inactive proenzyme. Formation of the active enzyme involves a self-maturation process in which the active site pyruvoyl group is generated from an internal serine residue via an autocatalytic post-translational modification. Two non-identical subunits are generated from the proenzyme in this reaction, and the pyruvate is formed at the N-terminus of the alpha chain, which is derived from the carboxyl end of the proenzyme. The post-translation cleavage follows an unusual pathway, termed non-hydrolytic serinolysis, in which the side chain hydroxyl group of the serine supplies its oxygen atom to form the C-terminus of the beta chain, while the remainder of the serine residue undergoes an oxidative deamination to produce ammonia and the pyruvoyl prosthetic group on the alpha chain.</text>
</comment>
<organism evidence="13 14">
    <name type="scientific">Methanobacterium formicicum (strain DSM 3637 / PP1)</name>
    <dbReference type="NCBI Taxonomy" id="1204725"/>
    <lineage>
        <taxon>Archaea</taxon>
        <taxon>Methanobacteriati</taxon>
        <taxon>Methanobacteriota</taxon>
        <taxon>Methanomada group</taxon>
        <taxon>Methanobacteria</taxon>
        <taxon>Methanobacteriales</taxon>
        <taxon>Methanobacteriaceae</taxon>
        <taxon>Methanobacterium</taxon>
    </lineage>
</organism>
<dbReference type="OrthoDB" id="50255at2157"/>
<comment type="similarity">
    <text evidence="11">Belongs to the phosphatidylserine decarboxylase family. PSD-A subfamily.</text>
</comment>
<dbReference type="PANTHER" id="PTHR35809:SF1">
    <property type="entry name" value="ARCHAETIDYLSERINE DECARBOXYLASE PROENZYME-RELATED"/>
    <property type="match status" value="1"/>
</dbReference>
<evidence type="ECO:0000256" key="10">
    <source>
        <dbReference type="ARBA" id="ARBA00023317"/>
    </source>
</evidence>
<evidence type="ECO:0000256" key="9">
    <source>
        <dbReference type="ARBA" id="ARBA00023264"/>
    </source>
</evidence>
<keyword evidence="4 11" id="KW-0443">Lipid metabolism</keyword>
<keyword evidence="9 11" id="KW-1208">Phospholipid metabolism</keyword>
<keyword evidence="12" id="KW-0812">Transmembrane</keyword>
<evidence type="ECO:0000256" key="5">
    <source>
        <dbReference type="ARBA" id="ARBA00023136"/>
    </source>
</evidence>
<dbReference type="InterPro" id="IPR033175">
    <property type="entry name" value="PSD-A"/>
</dbReference>
<evidence type="ECO:0000256" key="7">
    <source>
        <dbReference type="ARBA" id="ARBA00023209"/>
    </source>
</evidence>
<feature type="chain" id="PRO_5023538660" description="Archaetidylserine decarboxylase alpha chain" evidence="11">
    <location>
        <begin position="187"/>
        <end position="222"/>
    </location>
</feature>
<comment type="catalytic activity">
    <reaction evidence="11">
        <text>archaetidylserine + H(+) = archaetidylethanolamine + CO2</text>
        <dbReference type="Rhea" id="RHEA:51488"/>
        <dbReference type="ChEBI" id="CHEBI:15378"/>
        <dbReference type="ChEBI" id="CHEBI:16526"/>
        <dbReference type="ChEBI" id="CHEBI:71517"/>
        <dbReference type="ChEBI" id="CHEBI:134176"/>
    </reaction>
</comment>
<comment type="subcellular location">
    <subcellularLocation>
        <location evidence="11">Cell membrane</location>
        <topology evidence="11">Peripheral membrane protein</topology>
    </subcellularLocation>
</comment>
<feature type="active site" description="Schiff-base intermediate with substrate; via pyruvic acid" evidence="11">
    <location>
        <position position="187"/>
    </location>
</feature>
<dbReference type="GO" id="GO:0005886">
    <property type="term" value="C:plasma membrane"/>
    <property type="evidence" value="ECO:0007669"/>
    <property type="project" value="UniProtKB-SubCell"/>
</dbReference>
<feature type="site" description="Cleavage (non-hydrolytic); by autocatalysis" evidence="11">
    <location>
        <begin position="186"/>
        <end position="187"/>
    </location>
</feature>
<keyword evidence="3 11" id="KW-0210">Decarboxylase</keyword>
<dbReference type="Pfam" id="PF02666">
    <property type="entry name" value="PS_Dcarbxylase"/>
    <property type="match status" value="1"/>
</dbReference>
<keyword evidence="14" id="KW-1185">Reference proteome</keyword>
<evidence type="ECO:0000256" key="11">
    <source>
        <dbReference type="HAMAP-Rule" id="MF_00664"/>
    </source>
</evidence>
<dbReference type="NCBIfam" id="TIGR00164">
    <property type="entry name" value="AS_decarb"/>
    <property type="match status" value="1"/>
</dbReference>
<keyword evidence="7 11" id="KW-0594">Phospholipid biosynthesis</keyword>
<accession>K2R0R5</accession>
<dbReference type="Proteomes" id="UP000007360">
    <property type="component" value="Unassembled WGS sequence"/>
</dbReference>
<name>K2R0R5_METFP</name>
<comment type="subunit">
    <text evidence="11">Heterodimer of a large membrane-associated beta subunit and a small pyruvoyl-containing alpha subunit.</text>
</comment>
<keyword evidence="1 11" id="KW-1003">Cell membrane</keyword>
<evidence type="ECO:0000313" key="13">
    <source>
        <dbReference type="EMBL" id="EKF86133.1"/>
    </source>
</evidence>
<comment type="cofactor">
    <cofactor evidence="11">
        <name>pyruvate</name>
        <dbReference type="ChEBI" id="CHEBI:15361"/>
    </cofactor>
    <text evidence="11">Binds 1 pyruvoyl group covalently per subunit.</text>
</comment>
<dbReference type="RefSeq" id="WP_004030069.1">
    <property type="nucleotide sequence ID" value="NZ_AMPO01000003.1"/>
</dbReference>
<dbReference type="PANTHER" id="PTHR35809">
    <property type="entry name" value="ARCHAETIDYLSERINE DECARBOXYLASE PROENZYME-RELATED"/>
    <property type="match status" value="1"/>
</dbReference>
<dbReference type="InterPro" id="IPR003817">
    <property type="entry name" value="PS_Dcarbxylase"/>
</dbReference>
<keyword evidence="12" id="KW-1133">Transmembrane helix</keyword>
<dbReference type="NCBIfam" id="NF003685">
    <property type="entry name" value="PRK05305.2-5"/>
    <property type="match status" value="1"/>
</dbReference>
<keyword evidence="8 11" id="KW-0456">Lyase</keyword>
<dbReference type="EC" id="4.1.1.-" evidence="11"/>
<dbReference type="HAMAP" id="MF_00664">
    <property type="entry name" value="PS_decarb_PSD_A"/>
    <property type="match status" value="1"/>
</dbReference>
<dbReference type="EMBL" id="AMPO01000003">
    <property type="protein sequence ID" value="EKF86133.1"/>
    <property type="molecule type" value="Genomic_DNA"/>
</dbReference>
<evidence type="ECO:0000313" key="14">
    <source>
        <dbReference type="Proteomes" id="UP000007360"/>
    </source>
</evidence>